<feature type="region of interest" description="Disordered" evidence="1">
    <location>
        <begin position="170"/>
        <end position="223"/>
    </location>
</feature>
<sequence>MALQGTQQFDGPPPPSSQSLFPCGLSLLSRQLHWTFPFCSKSYSSGGTAPPTPRSAPVILHDAISGQLLFPAGSCPRLLLRPSTASQGPERAHGGPRPAEPISVRVTPGVTCPPPATRQAAPSGSPHAAPLIRPHGAPPGPSAMPAGCHSKNQGRARLTGFVVRVFNGVRTHQGPRPLPAAPTSSARQGDTDEVPDAHGPSDPHSRRPAAQLEAAARQTGPTWSSALLRSAAEARLRHGPVLGTAPALQGGPARGGLFFRIFTVGPSRATDSDVRHVQNLGHAPKL</sequence>
<reference evidence="2" key="1">
    <citation type="journal article" date="2022" name="bioRxiv">
        <title>Sequencing and chromosome-scale assembly of the giantPleurodeles waltlgenome.</title>
        <authorList>
            <person name="Brown T."/>
            <person name="Elewa A."/>
            <person name="Iarovenko S."/>
            <person name="Subramanian E."/>
            <person name="Araus A.J."/>
            <person name="Petzold A."/>
            <person name="Susuki M."/>
            <person name="Suzuki K.-i.T."/>
            <person name="Hayashi T."/>
            <person name="Toyoda A."/>
            <person name="Oliveira C."/>
            <person name="Osipova E."/>
            <person name="Leigh N.D."/>
            <person name="Simon A."/>
            <person name="Yun M.H."/>
        </authorList>
    </citation>
    <scope>NUCLEOTIDE SEQUENCE</scope>
    <source>
        <strain evidence="2">20211129_DDA</strain>
        <tissue evidence="2">Liver</tissue>
    </source>
</reference>
<name>A0AAV7RR64_PLEWA</name>
<gene>
    <name evidence="2" type="ORF">NDU88_006423</name>
</gene>
<accession>A0AAV7RR64</accession>
<dbReference type="EMBL" id="JANPWB010000009">
    <property type="protein sequence ID" value="KAJ1153664.1"/>
    <property type="molecule type" value="Genomic_DNA"/>
</dbReference>
<feature type="compositionally biased region" description="Basic and acidic residues" evidence="1">
    <location>
        <begin position="195"/>
        <end position="205"/>
    </location>
</feature>
<keyword evidence="3" id="KW-1185">Reference proteome</keyword>
<evidence type="ECO:0000256" key="1">
    <source>
        <dbReference type="SAM" id="MobiDB-lite"/>
    </source>
</evidence>
<evidence type="ECO:0000313" key="2">
    <source>
        <dbReference type="EMBL" id="KAJ1153664.1"/>
    </source>
</evidence>
<organism evidence="2 3">
    <name type="scientific">Pleurodeles waltl</name>
    <name type="common">Iberian ribbed newt</name>
    <dbReference type="NCBI Taxonomy" id="8319"/>
    <lineage>
        <taxon>Eukaryota</taxon>
        <taxon>Metazoa</taxon>
        <taxon>Chordata</taxon>
        <taxon>Craniata</taxon>
        <taxon>Vertebrata</taxon>
        <taxon>Euteleostomi</taxon>
        <taxon>Amphibia</taxon>
        <taxon>Batrachia</taxon>
        <taxon>Caudata</taxon>
        <taxon>Salamandroidea</taxon>
        <taxon>Salamandridae</taxon>
        <taxon>Pleurodelinae</taxon>
        <taxon>Pleurodeles</taxon>
    </lineage>
</organism>
<comment type="caution">
    <text evidence="2">The sequence shown here is derived from an EMBL/GenBank/DDBJ whole genome shotgun (WGS) entry which is preliminary data.</text>
</comment>
<dbReference type="Proteomes" id="UP001066276">
    <property type="component" value="Chromosome 5"/>
</dbReference>
<evidence type="ECO:0000313" key="3">
    <source>
        <dbReference type="Proteomes" id="UP001066276"/>
    </source>
</evidence>
<dbReference type="AlphaFoldDB" id="A0AAV7RR64"/>
<protein>
    <submittedName>
        <fullName evidence="2">Uncharacterized protein</fullName>
    </submittedName>
</protein>
<proteinExistence type="predicted"/>
<feature type="region of interest" description="Disordered" evidence="1">
    <location>
        <begin position="80"/>
        <end position="152"/>
    </location>
</feature>